<evidence type="ECO:0000256" key="4">
    <source>
        <dbReference type="ARBA" id="ARBA00022982"/>
    </source>
</evidence>
<keyword evidence="5 6" id="KW-0408">Iron</keyword>
<dbReference type="PROSITE" id="PS51007">
    <property type="entry name" value="CYTC"/>
    <property type="match status" value="1"/>
</dbReference>
<keyword evidence="9" id="KW-1185">Reference proteome</keyword>
<gene>
    <name evidence="8" type="ORF">EIP75_08870</name>
</gene>
<dbReference type="AlphaFoldDB" id="A0A426VCE0"/>
<reference evidence="8 9" key="1">
    <citation type="submission" date="2018-12" db="EMBL/GenBank/DDBJ databases">
        <title>The whole draft genome of Aquabacterium sp. SJQ9.</title>
        <authorList>
            <person name="Sun L."/>
            <person name="Gao X."/>
            <person name="Chen W."/>
            <person name="Huang K."/>
        </authorList>
    </citation>
    <scope>NUCLEOTIDE SEQUENCE [LARGE SCALE GENOMIC DNA]</scope>
    <source>
        <strain evidence="8 9">SJQ9</strain>
    </source>
</reference>
<dbReference type="InterPro" id="IPR002327">
    <property type="entry name" value="Cyt_c_1A/1B"/>
</dbReference>
<dbReference type="InterPro" id="IPR009056">
    <property type="entry name" value="Cyt_c-like_dom"/>
</dbReference>
<keyword evidence="1" id="KW-0813">Transport</keyword>
<dbReference type="GO" id="GO:0046872">
    <property type="term" value="F:metal ion binding"/>
    <property type="evidence" value="ECO:0007669"/>
    <property type="project" value="UniProtKB-KW"/>
</dbReference>
<dbReference type="OrthoDB" id="9805828at2"/>
<keyword evidence="3 6" id="KW-0479">Metal-binding</keyword>
<keyword evidence="4" id="KW-0249">Electron transport</keyword>
<comment type="caution">
    <text evidence="8">The sequence shown here is derived from an EMBL/GenBank/DDBJ whole genome shotgun (WGS) entry which is preliminary data.</text>
</comment>
<evidence type="ECO:0000256" key="6">
    <source>
        <dbReference type="PROSITE-ProRule" id="PRU00433"/>
    </source>
</evidence>
<dbReference type="RefSeq" id="WP_125242908.1">
    <property type="nucleotide sequence ID" value="NZ_RSED01000006.1"/>
</dbReference>
<keyword evidence="2 6" id="KW-0349">Heme</keyword>
<dbReference type="GO" id="GO:0009055">
    <property type="term" value="F:electron transfer activity"/>
    <property type="evidence" value="ECO:0007669"/>
    <property type="project" value="InterPro"/>
</dbReference>
<accession>A0A426VCE0</accession>
<dbReference type="InterPro" id="IPR036909">
    <property type="entry name" value="Cyt_c-like_dom_sf"/>
</dbReference>
<dbReference type="SUPFAM" id="SSF46626">
    <property type="entry name" value="Cytochrome c"/>
    <property type="match status" value="1"/>
</dbReference>
<dbReference type="GO" id="GO:0020037">
    <property type="term" value="F:heme binding"/>
    <property type="evidence" value="ECO:0007669"/>
    <property type="project" value="InterPro"/>
</dbReference>
<dbReference type="Proteomes" id="UP000269265">
    <property type="component" value="Unassembled WGS sequence"/>
</dbReference>
<protein>
    <submittedName>
        <fullName evidence="8">C-type cytochrome</fullName>
    </submittedName>
</protein>
<name>A0A426VCE0_9BURK</name>
<evidence type="ECO:0000313" key="9">
    <source>
        <dbReference type="Proteomes" id="UP000269265"/>
    </source>
</evidence>
<evidence type="ECO:0000313" key="8">
    <source>
        <dbReference type="EMBL" id="RRS04534.1"/>
    </source>
</evidence>
<evidence type="ECO:0000256" key="3">
    <source>
        <dbReference type="ARBA" id="ARBA00022723"/>
    </source>
</evidence>
<dbReference type="PRINTS" id="PR00604">
    <property type="entry name" value="CYTCHRMECIAB"/>
</dbReference>
<sequence>MSDLQILRQIPPLFWLLIAIAGLASACATVQQPPDRPGLTGRAEVGQRLYQAQCLECHAIDHHRIGPLHQGVVGRLAGSAPGYDYSTGLKRSTIRWTPQTLDRWLADPDAYVPNQQMDFKVEDAQERADLIAYLATLK</sequence>
<organism evidence="8 9">
    <name type="scientific">Aquabacterium soli</name>
    <dbReference type="NCBI Taxonomy" id="2493092"/>
    <lineage>
        <taxon>Bacteria</taxon>
        <taxon>Pseudomonadati</taxon>
        <taxon>Pseudomonadota</taxon>
        <taxon>Betaproteobacteria</taxon>
        <taxon>Burkholderiales</taxon>
        <taxon>Aquabacterium</taxon>
    </lineage>
</organism>
<dbReference type="EMBL" id="RSED01000006">
    <property type="protein sequence ID" value="RRS04534.1"/>
    <property type="molecule type" value="Genomic_DNA"/>
</dbReference>
<evidence type="ECO:0000256" key="2">
    <source>
        <dbReference type="ARBA" id="ARBA00022617"/>
    </source>
</evidence>
<feature type="domain" description="Cytochrome c" evidence="7">
    <location>
        <begin position="41"/>
        <end position="138"/>
    </location>
</feature>
<dbReference type="PANTHER" id="PTHR11961">
    <property type="entry name" value="CYTOCHROME C"/>
    <property type="match status" value="1"/>
</dbReference>
<dbReference type="Gene3D" id="1.10.760.10">
    <property type="entry name" value="Cytochrome c-like domain"/>
    <property type="match status" value="1"/>
</dbReference>
<evidence type="ECO:0000259" key="7">
    <source>
        <dbReference type="PROSITE" id="PS51007"/>
    </source>
</evidence>
<dbReference type="Pfam" id="PF00034">
    <property type="entry name" value="Cytochrom_C"/>
    <property type="match status" value="1"/>
</dbReference>
<evidence type="ECO:0000256" key="5">
    <source>
        <dbReference type="ARBA" id="ARBA00023004"/>
    </source>
</evidence>
<evidence type="ECO:0000256" key="1">
    <source>
        <dbReference type="ARBA" id="ARBA00022448"/>
    </source>
</evidence>
<proteinExistence type="predicted"/>